<sequence>MGVSEVALIIMAKAPVPGLAKTRLIPALGAEGAASLAKQLLAHTVNTARKASNFSHKELCVTPNTDHSAFADLCLPFTLTDQGEGDLGVRMQRAFERVLEQFDATIMIGTDAPAMTTGLLDQAVDDLANYNAVFVPALDGGYTLIGLKQVLPELFVEIPWSTNQVMAITRERLGHASVHWHEYPPMADIDEPRDLIHLPADWLP</sequence>
<dbReference type="PANTHER" id="PTHR36529:SF1">
    <property type="entry name" value="GLYCOSYLTRANSFERASE"/>
    <property type="match status" value="1"/>
</dbReference>
<dbReference type="Pfam" id="PF09837">
    <property type="entry name" value="DUF2064"/>
    <property type="match status" value="1"/>
</dbReference>
<keyword evidence="2" id="KW-1185">Reference proteome</keyword>
<name>A0ABY4APQ2_9BURK</name>
<protein>
    <submittedName>
        <fullName evidence="1">TIGR04282 family arsenosugar biosynthesis glycosyltransferase</fullName>
    </submittedName>
</protein>
<dbReference type="Proteomes" id="UP000831607">
    <property type="component" value="Chromosome"/>
</dbReference>
<dbReference type="SUPFAM" id="SSF53448">
    <property type="entry name" value="Nucleotide-diphospho-sugar transferases"/>
    <property type="match status" value="1"/>
</dbReference>
<dbReference type="PANTHER" id="PTHR36529">
    <property type="entry name" value="SLL1095 PROTEIN"/>
    <property type="match status" value="1"/>
</dbReference>
<dbReference type="RefSeq" id="WP_243478440.1">
    <property type="nucleotide sequence ID" value="NZ_CP063982.1"/>
</dbReference>
<dbReference type="EMBL" id="CP063982">
    <property type="protein sequence ID" value="UOD50044.1"/>
    <property type="molecule type" value="Genomic_DNA"/>
</dbReference>
<dbReference type="NCBIfam" id="TIGR04282">
    <property type="entry name" value="glyco_like_cofC"/>
    <property type="match status" value="1"/>
</dbReference>
<dbReference type="Gene3D" id="3.90.550.10">
    <property type="entry name" value="Spore Coat Polysaccharide Biosynthesis Protein SpsA, Chain A"/>
    <property type="match status" value="1"/>
</dbReference>
<dbReference type="InterPro" id="IPR029044">
    <property type="entry name" value="Nucleotide-diphossugar_trans"/>
</dbReference>
<evidence type="ECO:0000313" key="2">
    <source>
        <dbReference type="Proteomes" id="UP000831607"/>
    </source>
</evidence>
<reference evidence="1 2" key="1">
    <citation type="submission" date="2020-11" db="EMBL/GenBank/DDBJ databases">
        <title>Algicoccus daihaiensis sp.nov., isolated from Daihai Lake in Inner Mongolia.</title>
        <authorList>
            <person name="Kai J."/>
        </authorList>
    </citation>
    <scope>NUCLEOTIDE SEQUENCE [LARGE SCALE GENOMIC DNA]</scope>
    <source>
        <strain evidence="2">f23</strain>
    </source>
</reference>
<gene>
    <name evidence="1" type="ORF">DHf2319_11475</name>
</gene>
<proteinExistence type="predicted"/>
<dbReference type="InterPro" id="IPR018641">
    <property type="entry name" value="Trfase_1_rSAM/seldom-assoc"/>
</dbReference>
<organism evidence="1 2">
    <name type="scientific">Orrella daihaiensis</name>
    <dbReference type="NCBI Taxonomy" id="2782176"/>
    <lineage>
        <taxon>Bacteria</taxon>
        <taxon>Pseudomonadati</taxon>
        <taxon>Pseudomonadota</taxon>
        <taxon>Betaproteobacteria</taxon>
        <taxon>Burkholderiales</taxon>
        <taxon>Alcaligenaceae</taxon>
        <taxon>Orrella</taxon>
    </lineage>
</organism>
<evidence type="ECO:0000313" key="1">
    <source>
        <dbReference type="EMBL" id="UOD50044.1"/>
    </source>
</evidence>
<accession>A0ABY4APQ2</accession>